<protein>
    <recommendedName>
        <fullName evidence="5">Sodefrin-like factor</fullName>
    </recommendedName>
</protein>
<dbReference type="Proteomes" id="UP000663829">
    <property type="component" value="Unassembled WGS sequence"/>
</dbReference>
<evidence type="ECO:0008006" key="5">
    <source>
        <dbReference type="Google" id="ProtNLM"/>
    </source>
</evidence>
<keyword evidence="4" id="KW-1185">Reference proteome</keyword>
<sequence>MSISSKPIVVIFVFYCLVLPLTTFALQCYTGSYTQCMLVDSSKIDNVCGTTDPTNCRCARYKFTCTSDDTGCTQREQDQQTAKWAYIVTSHVMCNEMRQMPSMYQQLKCCNTNKCNRPQSKKVKCINIFDGVDEQQRK</sequence>
<feature type="chain" id="PRO_5036223846" description="Sodefrin-like factor" evidence="1">
    <location>
        <begin position="26"/>
        <end position="138"/>
    </location>
</feature>
<dbReference type="Proteomes" id="UP000681722">
    <property type="component" value="Unassembled WGS sequence"/>
</dbReference>
<evidence type="ECO:0000313" key="2">
    <source>
        <dbReference type="EMBL" id="CAF0913495.1"/>
    </source>
</evidence>
<proteinExistence type="predicted"/>
<dbReference type="EMBL" id="CAJNOQ010001706">
    <property type="protein sequence ID" value="CAF0913495.1"/>
    <property type="molecule type" value="Genomic_DNA"/>
</dbReference>
<accession>A0A814AL65</accession>
<evidence type="ECO:0000256" key="1">
    <source>
        <dbReference type="SAM" id="SignalP"/>
    </source>
</evidence>
<reference evidence="2" key="1">
    <citation type="submission" date="2021-02" db="EMBL/GenBank/DDBJ databases">
        <authorList>
            <person name="Nowell W R."/>
        </authorList>
    </citation>
    <scope>NUCLEOTIDE SEQUENCE</scope>
</reference>
<evidence type="ECO:0000313" key="3">
    <source>
        <dbReference type="EMBL" id="CAF3694100.1"/>
    </source>
</evidence>
<evidence type="ECO:0000313" key="4">
    <source>
        <dbReference type="Proteomes" id="UP000663829"/>
    </source>
</evidence>
<dbReference type="AlphaFoldDB" id="A0A814AL65"/>
<comment type="caution">
    <text evidence="2">The sequence shown here is derived from an EMBL/GenBank/DDBJ whole genome shotgun (WGS) entry which is preliminary data.</text>
</comment>
<gene>
    <name evidence="2" type="ORF">GPM918_LOCUS9271</name>
    <name evidence="3" type="ORF">SRO942_LOCUS9272</name>
</gene>
<dbReference type="OrthoDB" id="10013857at2759"/>
<dbReference type="EMBL" id="CAJOBC010001706">
    <property type="protein sequence ID" value="CAF3694100.1"/>
    <property type="molecule type" value="Genomic_DNA"/>
</dbReference>
<name>A0A814AL65_9BILA</name>
<keyword evidence="1" id="KW-0732">Signal</keyword>
<organism evidence="2 4">
    <name type="scientific">Didymodactylos carnosus</name>
    <dbReference type="NCBI Taxonomy" id="1234261"/>
    <lineage>
        <taxon>Eukaryota</taxon>
        <taxon>Metazoa</taxon>
        <taxon>Spiralia</taxon>
        <taxon>Gnathifera</taxon>
        <taxon>Rotifera</taxon>
        <taxon>Eurotatoria</taxon>
        <taxon>Bdelloidea</taxon>
        <taxon>Philodinida</taxon>
        <taxon>Philodinidae</taxon>
        <taxon>Didymodactylos</taxon>
    </lineage>
</organism>
<feature type="signal peptide" evidence="1">
    <location>
        <begin position="1"/>
        <end position="25"/>
    </location>
</feature>